<dbReference type="Proteomes" id="UP000279307">
    <property type="component" value="Chromosome 3"/>
</dbReference>
<sequence length="182" mass="20420">MCAASSKLRRQSERCGTLRKRSDHLAYRYLSRNRNKSDTVGNEPLISHITHRYRSTHRSLLLIGVSYELRPIVSSPQRNNGRYAVASPASIASRFSPPVLCFLCTSRDNAARSESNPPQVKSSVGHSATVHNQERRIVTSVSCRSASSRRHAHRGGTEGSRGQLWREEGYEVNDEGDNTRQD</sequence>
<dbReference type="EMBL" id="QOIP01000003">
    <property type="protein sequence ID" value="RLU24984.1"/>
    <property type="molecule type" value="Genomic_DNA"/>
</dbReference>
<protein>
    <submittedName>
        <fullName evidence="2">Uncharacterized protein</fullName>
    </submittedName>
</protein>
<gene>
    <name evidence="2" type="ORF">DMN91_003076</name>
</gene>
<dbReference type="AlphaFoldDB" id="A0A3L8DWY5"/>
<feature type="compositionally biased region" description="Polar residues" evidence="1">
    <location>
        <begin position="112"/>
        <end position="131"/>
    </location>
</feature>
<accession>A0A3L8DWY5</accession>
<evidence type="ECO:0000256" key="1">
    <source>
        <dbReference type="SAM" id="MobiDB-lite"/>
    </source>
</evidence>
<organism evidence="2 3">
    <name type="scientific">Ooceraea biroi</name>
    <name type="common">Clonal raider ant</name>
    <name type="synonym">Cerapachys biroi</name>
    <dbReference type="NCBI Taxonomy" id="2015173"/>
    <lineage>
        <taxon>Eukaryota</taxon>
        <taxon>Metazoa</taxon>
        <taxon>Ecdysozoa</taxon>
        <taxon>Arthropoda</taxon>
        <taxon>Hexapoda</taxon>
        <taxon>Insecta</taxon>
        <taxon>Pterygota</taxon>
        <taxon>Neoptera</taxon>
        <taxon>Endopterygota</taxon>
        <taxon>Hymenoptera</taxon>
        <taxon>Apocrita</taxon>
        <taxon>Aculeata</taxon>
        <taxon>Formicoidea</taxon>
        <taxon>Formicidae</taxon>
        <taxon>Dorylinae</taxon>
        <taxon>Ooceraea</taxon>
    </lineage>
</organism>
<feature type="region of interest" description="Disordered" evidence="1">
    <location>
        <begin position="112"/>
        <end position="182"/>
    </location>
</feature>
<reference evidence="2 3" key="1">
    <citation type="journal article" date="2018" name="Genome Res.">
        <title>The genomic architecture and molecular evolution of ant odorant receptors.</title>
        <authorList>
            <person name="McKenzie S.K."/>
            <person name="Kronauer D.J.C."/>
        </authorList>
    </citation>
    <scope>NUCLEOTIDE SEQUENCE [LARGE SCALE GENOMIC DNA]</scope>
    <source>
        <strain evidence="2">Clonal line C1</strain>
    </source>
</reference>
<evidence type="ECO:0000313" key="2">
    <source>
        <dbReference type="EMBL" id="RLU24984.1"/>
    </source>
</evidence>
<name>A0A3L8DWY5_OOCBI</name>
<evidence type="ECO:0000313" key="3">
    <source>
        <dbReference type="Proteomes" id="UP000279307"/>
    </source>
</evidence>
<comment type="caution">
    <text evidence="2">The sequence shown here is derived from an EMBL/GenBank/DDBJ whole genome shotgun (WGS) entry which is preliminary data.</text>
</comment>
<proteinExistence type="predicted"/>